<dbReference type="InterPro" id="IPR027065">
    <property type="entry name" value="Lon_Prtase"/>
</dbReference>
<dbReference type="Pfam" id="PF05362">
    <property type="entry name" value="Lon_C"/>
    <property type="match status" value="1"/>
</dbReference>
<dbReference type="GO" id="GO:0005524">
    <property type="term" value="F:ATP binding"/>
    <property type="evidence" value="ECO:0007669"/>
    <property type="project" value="InterPro"/>
</dbReference>
<dbReference type="InterPro" id="IPR014721">
    <property type="entry name" value="Ribsml_uS5_D2-typ_fold_subgr"/>
</dbReference>
<feature type="active site" evidence="2">
    <location>
        <position position="404"/>
    </location>
</feature>
<dbReference type="InterPro" id="IPR020568">
    <property type="entry name" value="Ribosomal_Su5_D2-typ_SF"/>
</dbReference>
<dbReference type="RefSeq" id="WP_074372454.1">
    <property type="nucleotide sequence ID" value="NZ_AP024907.1"/>
</dbReference>
<evidence type="ECO:0000256" key="1">
    <source>
        <dbReference type="ARBA" id="ARBA00022670"/>
    </source>
</evidence>
<dbReference type="GO" id="GO:0030163">
    <property type="term" value="P:protein catabolic process"/>
    <property type="evidence" value="ECO:0007669"/>
    <property type="project" value="InterPro"/>
</dbReference>
<dbReference type="GO" id="GO:0004252">
    <property type="term" value="F:serine-type endopeptidase activity"/>
    <property type="evidence" value="ECO:0007669"/>
    <property type="project" value="UniProtKB-UniRule"/>
</dbReference>
<feature type="active site" evidence="2">
    <location>
        <position position="447"/>
    </location>
</feature>
<comment type="catalytic activity">
    <reaction evidence="2">
        <text>Hydrolysis of proteins in presence of ATP.</text>
        <dbReference type="EC" id="3.4.21.53"/>
    </reaction>
</comment>
<comment type="similarity">
    <text evidence="2">Belongs to the peptidase S16 family.</text>
</comment>
<dbReference type="InterPro" id="IPR008269">
    <property type="entry name" value="Lon_proteolytic"/>
</dbReference>
<dbReference type="InterPro" id="IPR041699">
    <property type="entry name" value="AAA_32"/>
</dbReference>
<organism evidence="5 6">
    <name type="scientific">Vibrio spartinae</name>
    <dbReference type="NCBI Taxonomy" id="1918945"/>
    <lineage>
        <taxon>Bacteria</taxon>
        <taxon>Pseudomonadati</taxon>
        <taxon>Pseudomonadota</taxon>
        <taxon>Gammaproteobacteria</taxon>
        <taxon>Vibrionales</taxon>
        <taxon>Vibrionaceae</taxon>
        <taxon>Vibrio</taxon>
    </lineage>
</organism>
<dbReference type="SUPFAM" id="SSF54211">
    <property type="entry name" value="Ribosomal protein S5 domain 2-like"/>
    <property type="match status" value="1"/>
</dbReference>
<dbReference type="InterPro" id="IPR027417">
    <property type="entry name" value="P-loop_NTPase"/>
</dbReference>
<dbReference type="PRINTS" id="PR00830">
    <property type="entry name" value="ENDOLAPTASE"/>
</dbReference>
<dbReference type="EMBL" id="FSSB01000010">
    <property type="protein sequence ID" value="SIO93894.1"/>
    <property type="molecule type" value="Genomic_DNA"/>
</dbReference>
<dbReference type="PANTHER" id="PTHR10046">
    <property type="entry name" value="ATP DEPENDENT LON PROTEASE FAMILY MEMBER"/>
    <property type="match status" value="1"/>
</dbReference>
<dbReference type="GO" id="GO:0006508">
    <property type="term" value="P:proteolysis"/>
    <property type="evidence" value="ECO:0007669"/>
    <property type="project" value="UniProtKB-KW"/>
</dbReference>
<evidence type="ECO:0000313" key="4">
    <source>
        <dbReference type="EMBL" id="QMV14415.1"/>
    </source>
</evidence>
<name>A0A1N6M380_9VIBR</name>
<dbReference type="AlphaFoldDB" id="A0A1N6M380"/>
<dbReference type="EMBL" id="CP046268">
    <property type="protein sequence ID" value="QMV14415.1"/>
    <property type="molecule type" value="Genomic_DNA"/>
</dbReference>
<dbReference type="Proteomes" id="UP000184774">
    <property type="component" value="Unassembled WGS sequence"/>
</dbReference>
<dbReference type="Proteomes" id="UP000515264">
    <property type="component" value="Chromosome 1"/>
</dbReference>
<accession>A0A1N6M380</accession>
<feature type="domain" description="Lon proteolytic" evidence="3">
    <location>
        <begin position="312"/>
        <end position="509"/>
    </location>
</feature>
<dbReference type="InterPro" id="IPR046843">
    <property type="entry name" value="LonB_AAA-LID"/>
</dbReference>
<sequence>MTNDIWRFVTPQFDDYSTQFAQYPSIQPADFMSTQPRLQSTLRRFTELTGLSRLLVIHTPDNSVYRHIIQNSLSALLPENVPVITSESLEKTHMFTTVKADNGHLVSEISGLLDKADGGYLIISLNWLIKNADSWPILKSVLLGEQVSALNCDEKSPLQYEWAKRYDIKLILSGDREQLATVDYIDDDIRSGLSLYTEVELEIKIEPDNLAHYFAYLKWLLQTYRYPDLSEDAVQLLLAAGVRQTEDQQYIPLSLFWHRALLEEATIEAGNSTIESQHIQSALDKRYYRESYLPERALSDILNGQVLIETQGKQVGQVNGLTVIDIAGHPVSYGEPARISCVVHFGDGDISDVERKVELGGNLHAKGMMIMQAFVSSALELNAPLPYSASVVFEQSYSEVDGDSASLAEVCSLVSALSNIAIDQQIAVTGAVDQFGRVQAVGGLNEKIEGFYHVCCHQGLTGKQGVILPKTNLRNLALHHSLVSRIQAGEFHIWPVSTVDEAIPILMGKPFRRKNTDAALNKDSGFEKNSVLEKIAERIELFEREENPGSLWEKLKNRLNFY</sequence>
<reference evidence="4 7" key="3">
    <citation type="journal article" date="2020" name="J. Nat. Prod.">
        <title>Genomics-Metabolomics Profiling Disclosed Marine Vibrio spartinae 3.6 as a Producer of a New Branched Side Chain Prodigiosin.</title>
        <authorList>
            <person name="Vitale G.A."/>
            <person name="Sciarretta M."/>
            <person name="Palma Esposito F."/>
            <person name="January G.G."/>
            <person name="Giaccio M."/>
            <person name="Bunk B."/>
            <person name="Sproer C."/>
            <person name="Bajerski F."/>
            <person name="Power D."/>
            <person name="Festa C."/>
            <person name="Monti M.C."/>
            <person name="D'Auria M.V."/>
            <person name="de Pascale D."/>
        </authorList>
    </citation>
    <scope>NUCLEOTIDE SEQUENCE [LARGE SCALE GENOMIC DNA]</scope>
    <source>
        <strain evidence="4 7">3.6</strain>
    </source>
</reference>
<dbReference type="EC" id="3.4.21.53" evidence="2"/>
<evidence type="ECO:0000313" key="6">
    <source>
        <dbReference type="Proteomes" id="UP000184774"/>
    </source>
</evidence>
<proteinExistence type="inferred from homology"/>
<gene>
    <name evidence="5" type="primary">lon_2</name>
    <name evidence="5" type="ORF">VSP9026_01573</name>
    <name evidence="4" type="ORF">Vspart_01670</name>
</gene>
<keyword evidence="1 2" id="KW-0645">Protease</keyword>
<dbReference type="Gene3D" id="3.30.230.10">
    <property type="match status" value="1"/>
</dbReference>
<evidence type="ECO:0000256" key="2">
    <source>
        <dbReference type="PROSITE-ProRule" id="PRU01122"/>
    </source>
</evidence>
<dbReference type="Pfam" id="PF20436">
    <property type="entry name" value="LonB_AAA-LID"/>
    <property type="match status" value="1"/>
</dbReference>
<reference evidence="4" key="2">
    <citation type="submission" date="2019-11" db="EMBL/GenBank/DDBJ databases">
        <authorList>
            <person name="January G."/>
            <person name="Bunk B."/>
        </authorList>
    </citation>
    <scope>NUCLEOTIDE SEQUENCE</scope>
    <source>
        <strain evidence="4">3.6</strain>
    </source>
</reference>
<keyword evidence="2 5" id="KW-0378">Hydrolase</keyword>
<dbReference type="GO" id="GO:0004176">
    <property type="term" value="F:ATP-dependent peptidase activity"/>
    <property type="evidence" value="ECO:0007669"/>
    <property type="project" value="UniProtKB-UniRule"/>
</dbReference>
<dbReference type="Pfam" id="PF13654">
    <property type="entry name" value="AAA_32"/>
    <property type="match status" value="1"/>
</dbReference>
<evidence type="ECO:0000259" key="3">
    <source>
        <dbReference type="PROSITE" id="PS51786"/>
    </source>
</evidence>
<protein>
    <recommendedName>
        <fullName evidence="2">endopeptidase La</fullName>
        <ecNumber evidence="2">3.4.21.53</ecNumber>
    </recommendedName>
</protein>
<dbReference type="Gene3D" id="3.40.50.300">
    <property type="entry name" value="P-loop containing nucleotide triphosphate hydrolases"/>
    <property type="match status" value="1"/>
</dbReference>
<evidence type="ECO:0000313" key="7">
    <source>
        <dbReference type="Proteomes" id="UP000515264"/>
    </source>
</evidence>
<reference evidence="5 6" key="1">
    <citation type="submission" date="2016-12" db="EMBL/GenBank/DDBJ databases">
        <authorList>
            <person name="Song W.-J."/>
            <person name="Kurnit D.M."/>
        </authorList>
    </citation>
    <scope>NUCLEOTIDE SEQUENCE [LARGE SCALE GENOMIC DNA]</scope>
    <source>
        <strain evidence="5 6">CECT 9026</strain>
    </source>
</reference>
<keyword evidence="2" id="KW-0720">Serine protease</keyword>
<keyword evidence="7" id="KW-1185">Reference proteome</keyword>
<evidence type="ECO:0000313" key="5">
    <source>
        <dbReference type="EMBL" id="SIO93894.1"/>
    </source>
</evidence>
<dbReference type="PROSITE" id="PS51786">
    <property type="entry name" value="LON_PROTEOLYTIC"/>
    <property type="match status" value="1"/>
</dbReference>
<dbReference type="OrthoDB" id="9758568at2"/>